<gene>
    <name evidence="1" type="ORF">EAS61_36485</name>
</gene>
<accession>A0A4Q0Q8E5</accession>
<dbReference type="Proteomes" id="UP000290174">
    <property type="component" value="Unassembled WGS sequence"/>
</dbReference>
<dbReference type="EMBL" id="RKMK01000059">
    <property type="protein sequence ID" value="RXG85351.1"/>
    <property type="molecule type" value="Genomic_DNA"/>
</dbReference>
<name>A0A4Q0Q8E5_9BRAD</name>
<proteinExistence type="predicted"/>
<sequence length="73" mass="7952">MNPLALAIIGQLRAIGEAATQVHWRTEELQAMSDLLHEAAGNVEQAISRRQVTARKRFRTTCPKLSPDQGGAA</sequence>
<evidence type="ECO:0000313" key="2">
    <source>
        <dbReference type="Proteomes" id="UP000290174"/>
    </source>
</evidence>
<comment type="caution">
    <text evidence="1">The sequence shown here is derived from an EMBL/GenBank/DDBJ whole genome shotgun (WGS) entry which is preliminary data.</text>
</comment>
<protein>
    <submittedName>
        <fullName evidence="1">Uncharacterized protein</fullName>
    </submittedName>
</protein>
<organism evidence="1 2">
    <name type="scientific">Bradyrhizobium zhanjiangense</name>
    <dbReference type="NCBI Taxonomy" id="1325107"/>
    <lineage>
        <taxon>Bacteria</taxon>
        <taxon>Pseudomonadati</taxon>
        <taxon>Pseudomonadota</taxon>
        <taxon>Alphaproteobacteria</taxon>
        <taxon>Hyphomicrobiales</taxon>
        <taxon>Nitrobacteraceae</taxon>
        <taxon>Bradyrhizobium</taxon>
    </lineage>
</organism>
<evidence type="ECO:0000313" key="1">
    <source>
        <dbReference type="EMBL" id="RXG85351.1"/>
    </source>
</evidence>
<dbReference type="AlphaFoldDB" id="A0A4Q0Q8E5"/>
<reference evidence="1 2" key="1">
    <citation type="submission" date="2018-11" db="EMBL/GenBank/DDBJ databases">
        <title>Bradyrhizobium sp. nov., isolated from effective nodules of peanut in China.</title>
        <authorList>
            <person name="Li Y."/>
        </authorList>
    </citation>
    <scope>NUCLEOTIDE SEQUENCE [LARGE SCALE GENOMIC DNA]</scope>
    <source>
        <strain evidence="1 2">CCBAU 51770</strain>
    </source>
</reference>